<dbReference type="AlphaFoldDB" id="W7AEQ1"/>
<dbReference type="GeneID" id="20041148"/>
<dbReference type="VEuPathDB" id="PlasmoDB:C922_05874"/>
<evidence type="ECO:0000313" key="2">
    <source>
        <dbReference type="EMBL" id="EUD60162.1"/>
    </source>
</evidence>
<reference evidence="2 3" key="1">
    <citation type="submission" date="2013-02" db="EMBL/GenBank/DDBJ databases">
        <title>The Genome Sequence of Plasmodium inui San Antonio 1.</title>
        <authorList>
            <consortium name="The Broad Institute Genome Sequencing Platform"/>
            <consortium name="The Broad Institute Genome Sequencing Center for Infectious Disease"/>
            <person name="Neafsey D."/>
            <person name="Cheeseman I."/>
            <person name="Volkman S."/>
            <person name="Adams J."/>
            <person name="Walker B."/>
            <person name="Young S.K."/>
            <person name="Zeng Q."/>
            <person name="Gargeya S."/>
            <person name="Fitzgerald M."/>
            <person name="Haas B."/>
            <person name="Abouelleil A."/>
            <person name="Alvarado L."/>
            <person name="Arachchi H.M."/>
            <person name="Berlin A.M."/>
            <person name="Chapman S.B."/>
            <person name="Dewar J."/>
            <person name="Goldberg J."/>
            <person name="Griggs A."/>
            <person name="Gujja S."/>
            <person name="Hansen M."/>
            <person name="Howarth C."/>
            <person name="Imamovic A."/>
            <person name="Larimer J."/>
            <person name="McCowan C."/>
            <person name="Murphy C."/>
            <person name="Neiman D."/>
            <person name="Pearson M."/>
            <person name="Priest M."/>
            <person name="Roberts A."/>
            <person name="Saif S."/>
            <person name="Shea T."/>
            <person name="Sisk P."/>
            <person name="Sykes S."/>
            <person name="Wortman J."/>
            <person name="Nusbaum C."/>
            <person name="Birren B."/>
        </authorList>
    </citation>
    <scope>NUCLEOTIDE SEQUENCE [LARGE SCALE GENOMIC DNA]</scope>
    <source>
        <strain evidence="2 3">San Antonio 1</strain>
    </source>
</reference>
<organism evidence="2 3">
    <name type="scientific">Plasmodium inui San Antonio 1</name>
    <dbReference type="NCBI Taxonomy" id="1237626"/>
    <lineage>
        <taxon>Eukaryota</taxon>
        <taxon>Sar</taxon>
        <taxon>Alveolata</taxon>
        <taxon>Apicomplexa</taxon>
        <taxon>Aconoidasida</taxon>
        <taxon>Haemosporida</taxon>
        <taxon>Plasmodiidae</taxon>
        <taxon>Plasmodium</taxon>
        <taxon>Plasmodium (Plasmodium)</taxon>
    </lineage>
</organism>
<name>W7AEQ1_9APIC</name>
<gene>
    <name evidence="2" type="ORF">C922_05874</name>
</gene>
<dbReference type="EMBL" id="KI965763">
    <property type="protein sequence ID" value="EUD60162.1"/>
    <property type="molecule type" value="Genomic_DNA"/>
</dbReference>
<evidence type="ECO:0000256" key="1">
    <source>
        <dbReference type="SAM" id="MobiDB-lite"/>
    </source>
</evidence>
<feature type="region of interest" description="Disordered" evidence="1">
    <location>
        <begin position="1"/>
        <end position="64"/>
    </location>
</feature>
<dbReference type="RefSeq" id="XP_008819666.1">
    <property type="nucleotide sequence ID" value="XM_008821444.1"/>
</dbReference>
<accession>W7AEQ1</accession>
<evidence type="ECO:0000313" key="3">
    <source>
        <dbReference type="Proteomes" id="UP000030640"/>
    </source>
</evidence>
<dbReference type="Proteomes" id="UP000030640">
    <property type="component" value="Unassembled WGS sequence"/>
</dbReference>
<feature type="compositionally biased region" description="Basic residues" evidence="1">
    <location>
        <begin position="8"/>
        <end position="30"/>
    </location>
</feature>
<proteinExistence type="predicted"/>
<feature type="compositionally biased region" description="Low complexity" evidence="1">
    <location>
        <begin position="49"/>
        <end position="64"/>
    </location>
</feature>
<feature type="compositionally biased region" description="Basic and acidic residues" evidence="1">
    <location>
        <begin position="31"/>
        <end position="40"/>
    </location>
</feature>
<sequence>MSSDPSTGHKKEKPPKPTLGHRRSPVLRRQSRLDVGEKASPRPRRTRNTKVSANKSTTTTASNL</sequence>
<protein>
    <submittedName>
        <fullName evidence="2">Uncharacterized protein</fullName>
    </submittedName>
</protein>
<keyword evidence="3" id="KW-1185">Reference proteome</keyword>